<dbReference type="PANTHER" id="PTHR43296">
    <property type="entry name" value="PEROXISOMAL 2,4-DIENOYL-COA REDUCTASE"/>
    <property type="match status" value="1"/>
</dbReference>
<dbReference type="SUPFAM" id="SSF51735">
    <property type="entry name" value="NAD(P)-binding Rossmann-fold domains"/>
    <property type="match status" value="1"/>
</dbReference>
<dbReference type="GO" id="GO:0009062">
    <property type="term" value="P:fatty acid catabolic process"/>
    <property type="evidence" value="ECO:0007669"/>
    <property type="project" value="InterPro"/>
</dbReference>
<dbReference type="AlphaFoldDB" id="A0A0C4YHH6"/>
<evidence type="ECO:0000256" key="2">
    <source>
        <dbReference type="ARBA" id="ARBA00023002"/>
    </source>
</evidence>
<dbReference type="InterPro" id="IPR045017">
    <property type="entry name" value="DECR2-like"/>
</dbReference>
<dbReference type="OrthoDB" id="9775864at2"/>
<keyword evidence="1" id="KW-0521">NADP</keyword>
<dbReference type="PANTHER" id="PTHR43296:SF2">
    <property type="entry name" value="PEROXISOMAL 2,4-DIENOYL-COA REDUCTASE [(3E)-ENOYL-COA-PRODUCING]"/>
    <property type="match status" value="1"/>
</dbReference>
<reference evidence="3 4" key="1">
    <citation type="journal article" date="2015" name="Genome Announc.">
        <title>Complete Genome Sequence of Cupriavidus basilensis 4G11, Isolated from the Oak Ridge Field Research Center Site.</title>
        <authorList>
            <person name="Ray J."/>
            <person name="Waters R.J."/>
            <person name="Skerker J.M."/>
            <person name="Kuehl J.V."/>
            <person name="Price M.N."/>
            <person name="Huang J."/>
            <person name="Chakraborty R."/>
            <person name="Arkin A.P."/>
            <person name="Deutschbauer A."/>
        </authorList>
    </citation>
    <scope>NUCLEOTIDE SEQUENCE [LARGE SCALE GENOMIC DNA]</scope>
    <source>
        <strain evidence="3">4G11</strain>
    </source>
</reference>
<evidence type="ECO:0000256" key="1">
    <source>
        <dbReference type="ARBA" id="ARBA00022857"/>
    </source>
</evidence>
<name>A0A0C4YHH6_9BURK</name>
<dbReference type="KEGG" id="cbw:RR42_m4025"/>
<dbReference type="Pfam" id="PF13561">
    <property type="entry name" value="adh_short_C2"/>
    <property type="match status" value="1"/>
</dbReference>
<keyword evidence="2" id="KW-0560">Oxidoreductase</keyword>
<evidence type="ECO:0000313" key="4">
    <source>
        <dbReference type="Proteomes" id="UP000031843"/>
    </source>
</evidence>
<dbReference type="InterPro" id="IPR002347">
    <property type="entry name" value="SDR_fam"/>
</dbReference>
<dbReference type="Proteomes" id="UP000031843">
    <property type="component" value="Chromosome main"/>
</dbReference>
<dbReference type="RefSeq" id="WP_043350563.1">
    <property type="nucleotide sequence ID" value="NZ_CP010536.1"/>
</dbReference>
<organism evidence="3 4">
    <name type="scientific">Cupriavidus basilensis</name>
    <dbReference type="NCBI Taxonomy" id="68895"/>
    <lineage>
        <taxon>Bacteria</taxon>
        <taxon>Pseudomonadati</taxon>
        <taxon>Pseudomonadota</taxon>
        <taxon>Betaproteobacteria</taxon>
        <taxon>Burkholderiales</taxon>
        <taxon>Burkholderiaceae</taxon>
        <taxon>Cupriavidus</taxon>
    </lineage>
</organism>
<proteinExistence type="predicted"/>
<accession>A0A0C4YHH6</accession>
<keyword evidence="4" id="KW-1185">Reference proteome</keyword>
<dbReference type="STRING" id="68895.RR42_m4025"/>
<dbReference type="NCBIfam" id="NF005752">
    <property type="entry name" value="PRK07576.1"/>
    <property type="match status" value="1"/>
</dbReference>
<evidence type="ECO:0000313" key="3">
    <source>
        <dbReference type="EMBL" id="AJG21374.1"/>
    </source>
</evidence>
<dbReference type="Gene3D" id="3.40.50.720">
    <property type="entry name" value="NAD(P)-binding Rossmann-like Domain"/>
    <property type="match status" value="1"/>
</dbReference>
<dbReference type="GO" id="GO:0008670">
    <property type="term" value="F:2,4-dienoyl-CoA reductase (NADPH) activity"/>
    <property type="evidence" value="ECO:0007669"/>
    <property type="project" value="InterPro"/>
</dbReference>
<sequence>MSNAFKDDVLAGKVVFIAGASSGINLGIARHFAKAGARLALVSRDPERIAAAAASINDAGGSAIGMAADVRDYAAVEAALARTRNELGPIDIVISGAAGNFVAPALGMSANGFKTVVDIDLIGTFNVFRACFAFLNAPGASLIAITAPQAVNAMMFQAHVCAAKAGINMLVKCLAMEWGPAGVRVNAISPGPIAGTEGMARLAPTPEMEARFKARLALRDYGDKDDIANTALFLSTDNARYITGTIVDCDGGSKLGDASADALHPPKAPGKAA</sequence>
<dbReference type="PRINTS" id="PR00081">
    <property type="entry name" value="GDHRDH"/>
</dbReference>
<dbReference type="InterPro" id="IPR036291">
    <property type="entry name" value="NAD(P)-bd_dom_sf"/>
</dbReference>
<gene>
    <name evidence="3" type="ORF">RR42_m4025</name>
</gene>
<protein>
    <submittedName>
        <fullName evidence="3">Short-chain dehydrogenase/reductase SDR</fullName>
    </submittedName>
</protein>
<dbReference type="EMBL" id="CP010536">
    <property type="protein sequence ID" value="AJG21374.1"/>
    <property type="molecule type" value="Genomic_DNA"/>
</dbReference>